<comment type="caution">
    <text evidence="12">Lacks conserved residue(s) required for the propagation of feature annotation.</text>
</comment>
<keyword evidence="16" id="KW-1185">Reference proteome</keyword>
<evidence type="ECO:0000256" key="3">
    <source>
        <dbReference type="ARBA" id="ARBA00022563"/>
    </source>
</evidence>
<dbReference type="SUPFAM" id="SSF53223">
    <property type="entry name" value="Aminoacid dehydrogenase-like, N-terminal domain"/>
    <property type="match status" value="1"/>
</dbReference>
<dbReference type="AlphaFoldDB" id="A0A5B9Y5C4"/>
<feature type="binding site" evidence="12">
    <location>
        <position position="230"/>
    </location>
    <ligand>
        <name>NADP(+)</name>
        <dbReference type="ChEBI" id="CHEBI:58349"/>
    </ligand>
</feature>
<dbReference type="InterPro" id="IPR036291">
    <property type="entry name" value="NAD(P)-bd_dom_sf"/>
</dbReference>
<dbReference type="EC" id="1.5.1.5" evidence="12"/>
<comment type="catalytic activity">
    <reaction evidence="12">
        <text>(6R)-5,10-methenyltetrahydrofolate + H2O = (6R)-10-formyltetrahydrofolate + H(+)</text>
        <dbReference type="Rhea" id="RHEA:23700"/>
        <dbReference type="ChEBI" id="CHEBI:15377"/>
        <dbReference type="ChEBI" id="CHEBI:15378"/>
        <dbReference type="ChEBI" id="CHEBI:57455"/>
        <dbReference type="ChEBI" id="CHEBI:195366"/>
        <dbReference type="EC" id="3.5.4.9"/>
    </reaction>
</comment>
<dbReference type="PRINTS" id="PR00085">
    <property type="entry name" value="THFDHDRGNASE"/>
</dbReference>
<dbReference type="GO" id="GO:0004477">
    <property type="term" value="F:methenyltetrahydrofolate cyclohydrolase activity"/>
    <property type="evidence" value="ECO:0007669"/>
    <property type="project" value="UniProtKB-UniRule"/>
</dbReference>
<dbReference type="Proteomes" id="UP000323144">
    <property type="component" value="Chromosome"/>
</dbReference>
<evidence type="ECO:0000256" key="4">
    <source>
        <dbReference type="ARBA" id="ARBA00022605"/>
    </source>
</evidence>
<dbReference type="PANTHER" id="PTHR48099">
    <property type="entry name" value="C-1-TETRAHYDROFOLATE SYNTHASE, CYTOPLASMIC-RELATED"/>
    <property type="match status" value="1"/>
</dbReference>
<dbReference type="InterPro" id="IPR000672">
    <property type="entry name" value="THF_DH/CycHdrlase"/>
</dbReference>
<organism evidence="15 16">
    <name type="scientific">Spiroplasma chinense</name>
    <dbReference type="NCBI Taxonomy" id="216932"/>
    <lineage>
        <taxon>Bacteria</taxon>
        <taxon>Bacillati</taxon>
        <taxon>Mycoplasmatota</taxon>
        <taxon>Mollicutes</taxon>
        <taxon>Entomoplasmatales</taxon>
        <taxon>Spiroplasmataceae</taxon>
        <taxon>Spiroplasma</taxon>
    </lineage>
</organism>
<gene>
    <name evidence="12 15" type="primary">folD</name>
    <name evidence="15" type="ORF">SCHIN_v1c02600</name>
</gene>
<evidence type="ECO:0000313" key="15">
    <source>
        <dbReference type="EMBL" id="QEH61457.1"/>
    </source>
</evidence>
<keyword evidence="6 12" id="KW-0378">Hydrolase</keyword>
<evidence type="ECO:0000256" key="5">
    <source>
        <dbReference type="ARBA" id="ARBA00022755"/>
    </source>
</evidence>
<dbReference type="KEGG" id="schi:SCHIN_v1c02600"/>
<feature type="domain" description="Tetrahydrofolate dehydrogenase/cyclohydrolase catalytic" evidence="13">
    <location>
        <begin position="6"/>
        <end position="119"/>
    </location>
</feature>
<keyword evidence="4 12" id="KW-0028">Amino-acid biosynthesis</keyword>
<dbReference type="InterPro" id="IPR020630">
    <property type="entry name" value="THF_DH/CycHdrlase_cat_dom"/>
</dbReference>
<evidence type="ECO:0000256" key="2">
    <source>
        <dbReference type="ARBA" id="ARBA00011738"/>
    </source>
</evidence>
<keyword evidence="10 12" id="KW-0486">Methionine biosynthesis</keyword>
<dbReference type="InterPro" id="IPR046346">
    <property type="entry name" value="Aminoacid_DH-like_N_sf"/>
</dbReference>
<evidence type="ECO:0000256" key="9">
    <source>
        <dbReference type="ARBA" id="ARBA00023102"/>
    </source>
</evidence>
<keyword evidence="8 12" id="KW-0560">Oxidoreductase</keyword>
<sequence>MENKLISGTQLSKILLENLKEKINNITNNRLPKIVIVQVGDNLASNKYIKHKLKSCEKIGMLSEHLKLDQNITQEELLEEIHKLNNDNKVDGVIVQLPLPNHIDTQVINETIDVNKDADGFSPSTLGKVMLNTSKIFPATPFGILKLLEWKNVELMGANVVIIGRSNIVGKPLANMLINKSATVTICNTKTKDLANVAKKADILICAAGVAKLITKDFVNKDMTVIDVGANFVDGKYCGDVDFDQVIDQVKLITPVPGGVGPMTIACLLENVYNLYLEKNK</sequence>
<comment type="subunit">
    <text evidence="2 12">Homodimer.</text>
</comment>
<dbReference type="SUPFAM" id="SSF51735">
    <property type="entry name" value="NAD(P)-binding Rossmann-fold domains"/>
    <property type="match status" value="1"/>
</dbReference>
<dbReference type="Gene3D" id="3.40.50.10860">
    <property type="entry name" value="Leucine Dehydrogenase, chain A, domain 1"/>
    <property type="match status" value="1"/>
</dbReference>
<keyword evidence="11 12" id="KW-0511">Multifunctional enzyme</keyword>
<dbReference type="GO" id="GO:0035999">
    <property type="term" value="P:tetrahydrofolate interconversion"/>
    <property type="evidence" value="ECO:0007669"/>
    <property type="project" value="UniProtKB-UniRule"/>
</dbReference>
<evidence type="ECO:0000256" key="12">
    <source>
        <dbReference type="HAMAP-Rule" id="MF_01576"/>
    </source>
</evidence>
<evidence type="ECO:0000256" key="10">
    <source>
        <dbReference type="ARBA" id="ARBA00023167"/>
    </source>
</evidence>
<comment type="similarity">
    <text evidence="12">Belongs to the tetrahydrofolate dehydrogenase/cyclohydrolase family.</text>
</comment>
<keyword evidence="7 12" id="KW-0521">NADP</keyword>
<feature type="binding site" evidence="12">
    <location>
        <begin position="164"/>
        <end position="166"/>
    </location>
    <ligand>
        <name>NADP(+)</name>
        <dbReference type="ChEBI" id="CHEBI:58349"/>
    </ligand>
</feature>
<evidence type="ECO:0000256" key="7">
    <source>
        <dbReference type="ARBA" id="ARBA00022857"/>
    </source>
</evidence>
<evidence type="ECO:0000256" key="6">
    <source>
        <dbReference type="ARBA" id="ARBA00022801"/>
    </source>
</evidence>
<dbReference type="GO" id="GO:0006164">
    <property type="term" value="P:purine nucleotide biosynthetic process"/>
    <property type="evidence" value="ECO:0007669"/>
    <property type="project" value="UniProtKB-KW"/>
</dbReference>
<keyword evidence="5 12" id="KW-0658">Purine biosynthesis</keyword>
<reference evidence="15 16" key="1">
    <citation type="submission" date="2019-08" db="EMBL/GenBank/DDBJ databases">
        <title>Complete genome sequence of Spiroplasma chinense CCH (DSM 19755).</title>
        <authorList>
            <person name="Shen H.-Y."/>
            <person name="Lin Y.-C."/>
            <person name="Chou L."/>
            <person name="Kuo C.-H."/>
        </authorList>
    </citation>
    <scope>NUCLEOTIDE SEQUENCE [LARGE SCALE GENOMIC DNA]</scope>
    <source>
        <strain evidence="15 16">CCH</strain>
    </source>
</reference>
<dbReference type="UniPathway" id="UPA00193"/>
<name>A0A5B9Y5C4_9MOLU</name>
<keyword evidence="3 12" id="KW-0554">One-carbon metabolism</keyword>
<evidence type="ECO:0000256" key="1">
    <source>
        <dbReference type="ARBA" id="ARBA00004777"/>
    </source>
</evidence>
<evidence type="ECO:0000259" key="14">
    <source>
        <dbReference type="Pfam" id="PF02882"/>
    </source>
</evidence>
<dbReference type="GO" id="GO:0000105">
    <property type="term" value="P:L-histidine biosynthetic process"/>
    <property type="evidence" value="ECO:0007669"/>
    <property type="project" value="UniProtKB-KW"/>
</dbReference>
<dbReference type="GO" id="GO:0004488">
    <property type="term" value="F:methylenetetrahydrofolate dehydrogenase (NADP+) activity"/>
    <property type="evidence" value="ECO:0007669"/>
    <property type="project" value="UniProtKB-UniRule"/>
</dbReference>
<dbReference type="EC" id="3.5.4.9" evidence="12"/>
<dbReference type="EMBL" id="CP043026">
    <property type="protein sequence ID" value="QEH61457.1"/>
    <property type="molecule type" value="Genomic_DNA"/>
</dbReference>
<keyword evidence="9 12" id="KW-0368">Histidine biosynthesis</keyword>
<dbReference type="InterPro" id="IPR020867">
    <property type="entry name" value="THF_DH/CycHdrlase_CS"/>
</dbReference>
<dbReference type="CDD" id="cd01080">
    <property type="entry name" value="NAD_bind_m-THF_DH_Cyclohyd"/>
    <property type="match status" value="1"/>
</dbReference>
<dbReference type="GO" id="GO:0005829">
    <property type="term" value="C:cytosol"/>
    <property type="evidence" value="ECO:0007669"/>
    <property type="project" value="TreeGrafter"/>
</dbReference>
<evidence type="ECO:0000259" key="13">
    <source>
        <dbReference type="Pfam" id="PF00763"/>
    </source>
</evidence>
<evidence type="ECO:0000256" key="8">
    <source>
        <dbReference type="ARBA" id="ARBA00023002"/>
    </source>
</evidence>
<protein>
    <recommendedName>
        <fullName evidence="12">Bifunctional protein FolD</fullName>
    </recommendedName>
    <domain>
        <recommendedName>
            <fullName evidence="12">Methylenetetrahydrofolate dehydrogenase</fullName>
            <ecNumber evidence="12">1.5.1.5</ecNumber>
        </recommendedName>
    </domain>
    <domain>
        <recommendedName>
            <fullName evidence="12">Methenyltetrahydrofolate cyclohydrolase</fullName>
            <ecNumber evidence="12">3.5.4.9</ecNumber>
        </recommendedName>
    </domain>
</protein>
<dbReference type="Gene3D" id="3.40.50.720">
    <property type="entry name" value="NAD(P)-binding Rossmann-like Domain"/>
    <property type="match status" value="1"/>
</dbReference>
<comment type="catalytic activity">
    <reaction evidence="12">
        <text>(6R)-5,10-methylene-5,6,7,8-tetrahydrofolate + NADP(+) = (6R)-5,10-methenyltetrahydrofolate + NADPH</text>
        <dbReference type="Rhea" id="RHEA:22812"/>
        <dbReference type="ChEBI" id="CHEBI:15636"/>
        <dbReference type="ChEBI" id="CHEBI:57455"/>
        <dbReference type="ChEBI" id="CHEBI:57783"/>
        <dbReference type="ChEBI" id="CHEBI:58349"/>
        <dbReference type="EC" id="1.5.1.5"/>
    </reaction>
</comment>
<dbReference type="Pfam" id="PF02882">
    <property type="entry name" value="THF_DHG_CYH_C"/>
    <property type="match status" value="1"/>
</dbReference>
<comment type="pathway">
    <text evidence="1 12">One-carbon metabolism; tetrahydrofolate interconversion.</text>
</comment>
<dbReference type="FunFam" id="3.40.50.10860:FF:000005">
    <property type="entry name" value="C-1-tetrahydrofolate synthase, cytoplasmic, putative"/>
    <property type="match status" value="1"/>
</dbReference>
<dbReference type="GO" id="GO:0009086">
    <property type="term" value="P:methionine biosynthetic process"/>
    <property type="evidence" value="ECO:0007669"/>
    <property type="project" value="UniProtKB-KW"/>
</dbReference>
<dbReference type="RefSeq" id="WP_166507852.1">
    <property type="nucleotide sequence ID" value="NZ_CP043026.1"/>
</dbReference>
<dbReference type="InterPro" id="IPR020631">
    <property type="entry name" value="THF_DH/CycHdrlase_NAD-bd_dom"/>
</dbReference>
<dbReference type="PROSITE" id="PS00766">
    <property type="entry name" value="THF_DHG_CYH_1"/>
    <property type="match status" value="1"/>
</dbReference>
<evidence type="ECO:0000256" key="11">
    <source>
        <dbReference type="ARBA" id="ARBA00023268"/>
    </source>
</evidence>
<dbReference type="Pfam" id="PF00763">
    <property type="entry name" value="THF_DHG_CYH"/>
    <property type="match status" value="1"/>
</dbReference>
<feature type="domain" description="Tetrahydrofolate dehydrogenase/cyclohydrolase NAD(P)-binding" evidence="14">
    <location>
        <begin position="138"/>
        <end position="277"/>
    </location>
</feature>
<dbReference type="PROSITE" id="PS00767">
    <property type="entry name" value="THF_DHG_CYH_2"/>
    <property type="match status" value="1"/>
</dbReference>
<dbReference type="PANTHER" id="PTHR48099:SF5">
    <property type="entry name" value="C-1-TETRAHYDROFOLATE SYNTHASE, CYTOPLASMIC"/>
    <property type="match status" value="1"/>
</dbReference>
<proteinExistence type="inferred from homology"/>
<dbReference type="HAMAP" id="MF_01576">
    <property type="entry name" value="THF_DHG_CYH"/>
    <property type="match status" value="1"/>
</dbReference>
<evidence type="ECO:0000313" key="16">
    <source>
        <dbReference type="Proteomes" id="UP000323144"/>
    </source>
</evidence>
<comment type="function">
    <text evidence="12">Catalyzes the oxidation of 5,10-methylenetetrahydrofolate to 5,10-methenyltetrahydrofolate and then the hydrolysis of 5,10-methenyltetrahydrofolate to 10-formyltetrahydrofolate.</text>
</comment>
<accession>A0A5B9Y5C4</accession>